<dbReference type="EMBL" id="AAXW01000002">
    <property type="protein sequence ID" value="EAZ93763.1"/>
    <property type="molecule type" value="Genomic_DNA"/>
</dbReference>
<gene>
    <name evidence="1" type="ORF">CY0110_18247</name>
</gene>
<protein>
    <submittedName>
        <fullName evidence="1">Uncharacterized protein</fullName>
    </submittedName>
</protein>
<dbReference type="AlphaFoldDB" id="A3IIY1"/>
<evidence type="ECO:0000313" key="2">
    <source>
        <dbReference type="Proteomes" id="UP000003781"/>
    </source>
</evidence>
<evidence type="ECO:0000313" key="1">
    <source>
        <dbReference type="EMBL" id="EAZ93763.1"/>
    </source>
</evidence>
<keyword evidence="2" id="KW-1185">Reference proteome</keyword>
<comment type="caution">
    <text evidence="1">The sequence shown here is derived from an EMBL/GenBank/DDBJ whole genome shotgun (WGS) entry which is preliminary data.</text>
</comment>
<name>A3IIY1_9CHRO</name>
<reference evidence="1 2" key="1">
    <citation type="submission" date="2007-03" db="EMBL/GenBank/DDBJ databases">
        <authorList>
            <person name="Stal L."/>
            <person name="Ferriera S."/>
            <person name="Johnson J."/>
            <person name="Kravitz S."/>
            <person name="Beeson K."/>
            <person name="Sutton G."/>
            <person name="Rogers Y.-H."/>
            <person name="Friedman R."/>
            <person name="Frazier M."/>
            <person name="Venter J.C."/>
        </authorList>
    </citation>
    <scope>NUCLEOTIDE SEQUENCE [LARGE SCALE GENOMIC DNA]</scope>
    <source>
        <strain evidence="1 2">CCY0110</strain>
    </source>
</reference>
<sequence>MTGKPMPSLAKICKQRSLSREREMACDSLALNTPITSN</sequence>
<organism evidence="1 2">
    <name type="scientific">Crocosphaera chwakensis CCY0110</name>
    <dbReference type="NCBI Taxonomy" id="391612"/>
    <lineage>
        <taxon>Bacteria</taxon>
        <taxon>Bacillati</taxon>
        <taxon>Cyanobacteriota</taxon>
        <taxon>Cyanophyceae</taxon>
        <taxon>Oscillatoriophycideae</taxon>
        <taxon>Chroococcales</taxon>
        <taxon>Aphanothecaceae</taxon>
        <taxon>Crocosphaera</taxon>
        <taxon>Crocosphaera chwakensis</taxon>
    </lineage>
</organism>
<proteinExistence type="predicted"/>
<accession>A3IIY1</accession>
<dbReference type="Proteomes" id="UP000003781">
    <property type="component" value="Unassembled WGS sequence"/>
</dbReference>